<dbReference type="Proteomes" id="UP000603865">
    <property type="component" value="Unassembled WGS sequence"/>
</dbReference>
<name>A0A918C3M4_9DEIO</name>
<organism evidence="2 3">
    <name type="scientific">Deinococcus ruber</name>
    <dbReference type="NCBI Taxonomy" id="1848197"/>
    <lineage>
        <taxon>Bacteria</taxon>
        <taxon>Thermotogati</taxon>
        <taxon>Deinococcota</taxon>
        <taxon>Deinococci</taxon>
        <taxon>Deinococcales</taxon>
        <taxon>Deinococcaceae</taxon>
        <taxon>Deinococcus</taxon>
    </lineage>
</organism>
<dbReference type="EMBL" id="BMQL01000006">
    <property type="protein sequence ID" value="GGR04068.1"/>
    <property type="molecule type" value="Genomic_DNA"/>
</dbReference>
<evidence type="ECO:0000259" key="1">
    <source>
        <dbReference type="Pfam" id="PF14028"/>
    </source>
</evidence>
<proteinExistence type="predicted"/>
<feature type="domain" description="Thiopeptide-type bacteriocin biosynthesis" evidence="1">
    <location>
        <begin position="8"/>
        <end position="233"/>
    </location>
</feature>
<gene>
    <name evidence="2" type="ORF">GCM10008957_16290</name>
</gene>
<reference evidence="2" key="2">
    <citation type="submission" date="2020-09" db="EMBL/GenBank/DDBJ databases">
        <authorList>
            <person name="Sun Q."/>
            <person name="Ohkuma M."/>
        </authorList>
    </citation>
    <scope>NUCLEOTIDE SEQUENCE</scope>
    <source>
        <strain evidence="2">JCM 31311</strain>
    </source>
</reference>
<protein>
    <recommendedName>
        <fullName evidence="1">Thiopeptide-type bacteriocin biosynthesis domain-containing protein</fullName>
    </recommendedName>
</protein>
<dbReference type="AlphaFoldDB" id="A0A918C3M4"/>
<evidence type="ECO:0000313" key="3">
    <source>
        <dbReference type="Proteomes" id="UP000603865"/>
    </source>
</evidence>
<dbReference type="RefSeq" id="WP_189089200.1">
    <property type="nucleotide sequence ID" value="NZ_BMQL01000006.1"/>
</dbReference>
<sequence>MEPDGALWLALHLRWPHPRPTHRAQADAIRAVLDHRAPDIWHWHHLWHADGGLHLRLRLCCRSAAGLERTWEALQAAAPHIERVAYRPDTWKFSGPRWMPLFEQLFHYSSERAFDVLASERHPALCSAVLDVAQLFFGLCPSVQERTEGLHALTIYGTARLLPRAQEAQRTVYALTNAVRNRGGDVLALPPGLPAALARMPAPNRLGATLQVMHLHTNRLGLSLDEEALVYLAATRLDGQPAHNPHFGRL</sequence>
<comment type="caution">
    <text evidence="2">The sequence shown here is derived from an EMBL/GenBank/DDBJ whole genome shotgun (WGS) entry which is preliminary data.</text>
</comment>
<reference evidence="2" key="1">
    <citation type="journal article" date="2014" name="Int. J. Syst. Evol. Microbiol.">
        <title>Complete genome sequence of Corynebacterium casei LMG S-19264T (=DSM 44701T), isolated from a smear-ripened cheese.</title>
        <authorList>
            <consortium name="US DOE Joint Genome Institute (JGI-PGF)"/>
            <person name="Walter F."/>
            <person name="Albersmeier A."/>
            <person name="Kalinowski J."/>
            <person name="Ruckert C."/>
        </authorList>
    </citation>
    <scope>NUCLEOTIDE SEQUENCE</scope>
    <source>
        <strain evidence="2">JCM 31311</strain>
    </source>
</reference>
<accession>A0A918C3M4</accession>
<evidence type="ECO:0000313" key="2">
    <source>
        <dbReference type="EMBL" id="GGR04068.1"/>
    </source>
</evidence>
<keyword evidence="3" id="KW-1185">Reference proteome</keyword>
<dbReference type="InterPro" id="IPR023809">
    <property type="entry name" value="Thiopep_bacteriocin_synth_dom"/>
</dbReference>
<dbReference type="Pfam" id="PF14028">
    <property type="entry name" value="Lant_dehydr_C"/>
    <property type="match status" value="1"/>
</dbReference>